<dbReference type="PROSITE" id="PS51686">
    <property type="entry name" value="SAM_MT_RSMB_NOP"/>
    <property type="match status" value="1"/>
</dbReference>
<dbReference type="OrthoDB" id="9810297at2"/>
<keyword evidence="5 7" id="KW-0949">S-adenosyl-L-methionine</keyword>
<dbReference type="InterPro" id="IPR049560">
    <property type="entry name" value="MeTrfase_RsmB-F_NOP2_cat"/>
</dbReference>
<comment type="similarity">
    <text evidence="1 7">Belongs to the class I-like SAM-binding methyltransferase superfamily. RsmB/NOP family.</text>
</comment>
<dbReference type="GO" id="GO:0008757">
    <property type="term" value="F:S-adenosylmethionine-dependent methyltransferase activity"/>
    <property type="evidence" value="ECO:0007669"/>
    <property type="project" value="InterPro"/>
</dbReference>
<evidence type="ECO:0000313" key="9">
    <source>
        <dbReference type="EMBL" id="KYD22841.1"/>
    </source>
</evidence>
<dbReference type="Proteomes" id="UP000075683">
    <property type="component" value="Unassembled WGS sequence"/>
</dbReference>
<dbReference type="PATRIC" id="fig|301148.3.peg.3953"/>
<dbReference type="SUPFAM" id="SSF53335">
    <property type="entry name" value="S-adenosyl-L-methionine-dependent methyltransferases"/>
    <property type="match status" value="1"/>
</dbReference>
<dbReference type="CDD" id="cd02440">
    <property type="entry name" value="AdoMet_MTases"/>
    <property type="match status" value="1"/>
</dbReference>
<comment type="caution">
    <text evidence="7">Lacks conserved residue(s) required for the propagation of feature annotation.</text>
</comment>
<dbReference type="InterPro" id="IPR023267">
    <property type="entry name" value="RCMT"/>
</dbReference>
<evidence type="ECO:0000256" key="6">
    <source>
        <dbReference type="ARBA" id="ARBA00022884"/>
    </source>
</evidence>
<dbReference type="Gene3D" id="3.40.50.150">
    <property type="entry name" value="Vaccinia Virus protein VP39"/>
    <property type="match status" value="1"/>
</dbReference>
<dbReference type="PRINTS" id="PR02008">
    <property type="entry name" value="RCMTFAMILY"/>
</dbReference>
<dbReference type="Gene3D" id="2.30.130.60">
    <property type="match status" value="1"/>
</dbReference>
<comment type="caution">
    <text evidence="9">The sequence shown here is derived from an EMBL/GenBank/DDBJ whole genome shotgun (WGS) entry which is preliminary data.</text>
</comment>
<dbReference type="RefSeq" id="WP_061567896.1">
    <property type="nucleotide sequence ID" value="NZ_LQYT01000006.1"/>
</dbReference>
<feature type="domain" description="SAM-dependent MTase RsmB/NOP-type" evidence="8">
    <location>
        <begin position="21"/>
        <end position="302"/>
    </location>
</feature>
<dbReference type="CDD" id="cd21147">
    <property type="entry name" value="RsmF_methylt_CTD1"/>
    <property type="match status" value="1"/>
</dbReference>
<evidence type="ECO:0000256" key="7">
    <source>
        <dbReference type="PROSITE-ProRule" id="PRU01023"/>
    </source>
</evidence>
<dbReference type="Pfam" id="PF13636">
    <property type="entry name" value="Methyltranf_PUA"/>
    <property type="match status" value="1"/>
</dbReference>
<dbReference type="PANTHER" id="PTHR22807">
    <property type="entry name" value="NOP2 YEAST -RELATED NOL1/NOP2/FMU SUN DOMAIN-CONTAINING"/>
    <property type="match status" value="1"/>
</dbReference>
<dbReference type="Pfam" id="PF01189">
    <property type="entry name" value="Methyltr_RsmB-F"/>
    <property type="match status" value="1"/>
</dbReference>
<dbReference type="InterPro" id="IPR011023">
    <property type="entry name" value="Nop2p"/>
</dbReference>
<feature type="binding site" evidence="7">
    <location>
        <position position="178"/>
    </location>
    <ligand>
        <name>S-adenosyl-L-methionine</name>
        <dbReference type="ChEBI" id="CHEBI:59789"/>
    </ligand>
</feature>
<dbReference type="NCBIfam" id="TIGR00446">
    <property type="entry name" value="nop2p"/>
    <property type="match status" value="1"/>
</dbReference>
<dbReference type="EMBL" id="LQYT01000006">
    <property type="protein sequence ID" value="KYD22841.1"/>
    <property type="molecule type" value="Genomic_DNA"/>
</dbReference>
<evidence type="ECO:0000256" key="1">
    <source>
        <dbReference type="ARBA" id="ARBA00007494"/>
    </source>
</evidence>
<dbReference type="InterPro" id="IPR031341">
    <property type="entry name" value="Methyltr_RsmF_N"/>
</dbReference>
<dbReference type="Gene3D" id="3.30.70.1170">
    <property type="entry name" value="Sun protein, domain 3"/>
    <property type="match status" value="1"/>
</dbReference>
<keyword evidence="6 7" id="KW-0694">RNA-binding</keyword>
<evidence type="ECO:0000256" key="5">
    <source>
        <dbReference type="ARBA" id="ARBA00022691"/>
    </source>
</evidence>
<dbReference type="InterPro" id="IPR001678">
    <property type="entry name" value="MeTrfase_RsmB-F_NOP2_dom"/>
</dbReference>
<evidence type="ECO:0000256" key="4">
    <source>
        <dbReference type="ARBA" id="ARBA00022679"/>
    </source>
</evidence>
<dbReference type="Pfam" id="PF17126">
    <property type="entry name" value="RsmF_methylt_CI"/>
    <property type="match status" value="1"/>
</dbReference>
<evidence type="ECO:0000256" key="3">
    <source>
        <dbReference type="ARBA" id="ARBA00022603"/>
    </source>
</evidence>
<dbReference type="InterPro" id="IPR018314">
    <property type="entry name" value="RsmB/NOL1/NOP2-like_CS"/>
</dbReference>
<feature type="active site" description="Nucleophile" evidence="7">
    <location>
        <position position="231"/>
    </location>
</feature>
<feature type="binding site" evidence="7">
    <location>
        <position position="133"/>
    </location>
    <ligand>
        <name>S-adenosyl-L-methionine</name>
        <dbReference type="ChEBI" id="CHEBI:59789"/>
    </ligand>
</feature>
<dbReference type="STRING" id="301148.B4135_1064"/>
<dbReference type="GO" id="GO:0001510">
    <property type="term" value="P:RNA methylation"/>
    <property type="evidence" value="ECO:0007669"/>
    <property type="project" value="InterPro"/>
</dbReference>
<dbReference type="InterPro" id="IPR031340">
    <property type="entry name" value="RsmF_methylt_CI"/>
</dbReference>
<dbReference type="InterPro" id="IPR027391">
    <property type="entry name" value="Nol1_Nop2_Fmu_2"/>
</dbReference>
<dbReference type="PROSITE" id="PS01153">
    <property type="entry name" value="NOL1_NOP2_SUN"/>
    <property type="match status" value="1"/>
</dbReference>
<proteinExistence type="inferred from homology"/>
<accession>A0A150MEB8</accession>
<evidence type="ECO:0000256" key="2">
    <source>
        <dbReference type="ARBA" id="ARBA00022490"/>
    </source>
</evidence>
<keyword evidence="2" id="KW-0963">Cytoplasm</keyword>
<dbReference type="GO" id="GO:0008173">
    <property type="term" value="F:RNA methyltransferase activity"/>
    <property type="evidence" value="ECO:0007669"/>
    <property type="project" value="InterPro"/>
</dbReference>
<gene>
    <name evidence="9" type="ORF">B4135_1064</name>
</gene>
<keyword evidence="3 7" id="KW-0489">Methyltransferase</keyword>
<protein>
    <recommendedName>
        <fullName evidence="8">SAM-dependent MTase RsmB/NOP-type domain-containing protein</fullName>
    </recommendedName>
</protein>
<dbReference type="Pfam" id="PF17125">
    <property type="entry name" value="Methyltr_RsmF_N"/>
    <property type="match status" value="1"/>
</dbReference>
<dbReference type="PANTHER" id="PTHR22807:SF30">
    <property type="entry name" value="28S RRNA (CYTOSINE(4447)-C(5))-METHYLTRANSFERASE-RELATED"/>
    <property type="match status" value="1"/>
</dbReference>
<sequence>MLPEEFVEKMRALLKEEAEPFLESLAGEKTAGLRINPLKVDEETWKAISPFPLEKIPFVTGGYYFSPRNDRPGKHPYHAAGLYYVQEPSAGFPAEVLDAKPGDRVLDLCASPGGKSTQIAGHLQGKGILIANEISGKRAKVLSENVERMGIKNCIVTSETPEKLAKRFPEYFDKILVDAPCSGEGMFRKDPETTIYWSPRFVKKLAETQYRILEKAFVMLREGGTLVYSTCTFSPEENEQVIERFLHQHPEMELVEIEKISGIADGRPEWSKHGSPELAKCARIWPHLVRGEGHFVAKMVKKEGEGNRFPFREMKGTVSGGKLKDFYEFQDRYLTDVDFSRFFLLGHRLYALPEGCPDLKDLRILRAGIHLGDMKKNRFEPNHALALALKRENVKRSLNFSSEEKDWEKFLKGETLKGIGQDGWILITVDGFPLGWGKEVQGTIKNYYPKGLRIIY</sequence>
<organism evidence="9 10">
    <name type="scientific">Caldibacillus debilis</name>
    <dbReference type="NCBI Taxonomy" id="301148"/>
    <lineage>
        <taxon>Bacteria</taxon>
        <taxon>Bacillati</taxon>
        <taxon>Bacillota</taxon>
        <taxon>Bacilli</taxon>
        <taxon>Bacillales</taxon>
        <taxon>Bacillaceae</taxon>
        <taxon>Caldibacillus</taxon>
    </lineage>
</organism>
<dbReference type="InterPro" id="IPR029063">
    <property type="entry name" value="SAM-dependent_MTases_sf"/>
</dbReference>
<keyword evidence="4 7" id="KW-0808">Transferase</keyword>
<dbReference type="AlphaFoldDB" id="A0A150MEB8"/>
<reference evidence="9 10" key="1">
    <citation type="submission" date="2016-01" db="EMBL/GenBank/DDBJ databases">
        <title>Draft Genome Sequences of Seven Thermophilic Sporeformers Isolated from Foods.</title>
        <authorList>
            <person name="Berendsen E.M."/>
            <person name="Wells-Bennik M.H."/>
            <person name="Krawcyk A.O."/>
            <person name="De Jong A."/>
            <person name="Holsappel S."/>
            <person name="Eijlander R.T."/>
            <person name="Kuipers O.P."/>
        </authorList>
    </citation>
    <scope>NUCLEOTIDE SEQUENCE [LARGE SCALE GENOMIC DNA]</scope>
    <source>
        <strain evidence="9 10">B4135</strain>
    </source>
</reference>
<dbReference type="GO" id="GO:0003723">
    <property type="term" value="F:RNA binding"/>
    <property type="evidence" value="ECO:0007669"/>
    <property type="project" value="UniProtKB-UniRule"/>
</dbReference>
<evidence type="ECO:0000259" key="8">
    <source>
        <dbReference type="PROSITE" id="PS51686"/>
    </source>
</evidence>
<dbReference type="GO" id="GO:0006396">
    <property type="term" value="P:RNA processing"/>
    <property type="evidence" value="ECO:0007669"/>
    <property type="project" value="InterPro"/>
</dbReference>
<evidence type="ECO:0000313" key="10">
    <source>
        <dbReference type="Proteomes" id="UP000075683"/>
    </source>
</evidence>
<name>A0A150MEB8_9BACI</name>